<gene>
    <name evidence="1" type="ORF">DSOUD_0242</name>
</gene>
<reference evidence="1 2" key="1">
    <citation type="submission" date="2015-07" db="EMBL/GenBank/DDBJ databases">
        <title>Isolation and Genomic Characterization of a Novel Halophilic Metal-Reducing Deltaproteobacterium from the Deep Subsurface.</title>
        <authorList>
            <person name="Badalamenti J.P."/>
            <person name="Summers Z.M."/>
            <person name="Gralnick J.A."/>
            <person name="Bond D.R."/>
        </authorList>
    </citation>
    <scope>NUCLEOTIDE SEQUENCE [LARGE SCALE GENOMIC DNA]</scope>
    <source>
        <strain evidence="1 2">WTL</strain>
    </source>
</reference>
<dbReference type="PATRIC" id="fig|1603606.3.peg.270"/>
<dbReference type="EMBL" id="CP010802">
    <property type="protein sequence ID" value="ALC15042.1"/>
    <property type="molecule type" value="Genomic_DNA"/>
</dbReference>
<keyword evidence="2" id="KW-1185">Reference proteome</keyword>
<sequence>MMRHEEFANICQAVGSGAERRVRHIVIHQVGKVIACLPDDTIEVELENGEHKTWSKDNVTLLH</sequence>
<evidence type="ECO:0000313" key="1">
    <source>
        <dbReference type="EMBL" id="ALC15042.1"/>
    </source>
</evidence>
<dbReference type="RefSeq" id="WP_053549280.1">
    <property type="nucleotide sequence ID" value="NZ_CP010802.1"/>
</dbReference>
<accession>A0A0M4D6R5</accession>
<proteinExistence type="predicted"/>
<dbReference type="KEGG" id="des:DSOUD_0242"/>
<name>A0A0M4D6R5_9BACT</name>
<organism evidence="1 2">
    <name type="scientific">Desulfuromonas soudanensis</name>
    <dbReference type="NCBI Taxonomy" id="1603606"/>
    <lineage>
        <taxon>Bacteria</taxon>
        <taxon>Pseudomonadati</taxon>
        <taxon>Thermodesulfobacteriota</taxon>
        <taxon>Desulfuromonadia</taxon>
        <taxon>Desulfuromonadales</taxon>
        <taxon>Desulfuromonadaceae</taxon>
        <taxon>Desulfuromonas</taxon>
    </lineage>
</organism>
<dbReference type="OrthoDB" id="5402380at2"/>
<dbReference type="STRING" id="1603606.DSOUD_0242"/>
<dbReference type="Proteomes" id="UP000057158">
    <property type="component" value="Chromosome"/>
</dbReference>
<protein>
    <submittedName>
        <fullName evidence="1">Uncharacterized protein</fullName>
    </submittedName>
</protein>
<dbReference type="AlphaFoldDB" id="A0A0M4D6R5"/>
<evidence type="ECO:0000313" key="2">
    <source>
        <dbReference type="Proteomes" id="UP000057158"/>
    </source>
</evidence>